<keyword evidence="1" id="KW-0732">Signal</keyword>
<dbReference type="RefSeq" id="WP_012859811.1">
    <property type="nucleotide sequence ID" value="NC_013517.1"/>
</dbReference>
<gene>
    <name evidence="2" type="ordered locus">Sterm_0328</name>
</gene>
<keyword evidence="3" id="KW-1185">Reference proteome</keyword>
<evidence type="ECO:0000313" key="3">
    <source>
        <dbReference type="Proteomes" id="UP000000845"/>
    </source>
</evidence>
<feature type="signal peptide" evidence="1">
    <location>
        <begin position="1"/>
        <end position="19"/>
    </location>
</feature>
<reference evidence="2 3" key="2">
    <citation type="journal article" date="2010" name="Stand. Genomic Sci.">
        <title>Complete genome sequence of Sebaldella termitidis type strain (NCTC 11300).</title>
        <authorList>
            <person name="Harmon-Smith M."/>
            <person name="Celia L."/>
            <person name="Chertkov O."/>
            <person name="Lapidus A."/>
            <person name="Copeland A."/>
            <person name="Glavina Del Rio T."/>
            <person name="Nolan M."/>
            <person name="Lucas S."/>
            <person name="Tice H."/>
            <person name="Cheng J.F."/>
            <person name="Han C."/>
            <person name="Detter J.C."/>
            <person name="Bruce D."/>
            <person name="Goodwin L."/>
            <person name="Pitluck S."/>
            <person name="Pati A."/>
            <person name="Liolios K."/>
            <person name="Ivanova N."/>
            <person name="Mavromatis K."/>
            <person name="Mikhailova N."/>
            <person name="Chen A."/>
            <person name="Palaniappan K."/>
            <person name="Land M."/>
            <person name="Hauser L."/>
            <person name="Chang Y.J."/>
            <person name="Jeffries C.D."/>
            <person name="Brettin T."/>
            <person name="Goker M."/>
            <person name="Beck B."/>
            <person name="Bristow J."/>
            <person name="Eisen J.A."/>
            <person name="Markowitz V."/>
            <person name="Hugenholtz P."/>
            <person name="Kyrpides N.C."/>
            <person name="Klenk H.P."/>
            <person name="Chen F."/>
        </authorList>
    </citation>
    <scope>NUCLEOTIDE SEQUENCE [LARGE SCALE GENOMIC DNA]</scope>
    <source>
        <strain evidence="3">ATCC 33386 / NCTC 11300</strain>
    </source>
</reference>
<protein>
    <submittedName>
        <fullName evidence="2">Uncharacterized protein</fullName>
    </submittedName>
</protein>
<dbReference type="AlphaFoldDB" id="D1ALU4"/>
<dbReference type="HOGENOM" id="CLU_2791586_0_0_0"/>
<evidence type="ECO:0000256" key="1">
    <source>
        <dbReference type="SAM" id="SignalP"/>
    </source>
</evidence>
<sequence>MRKLIFAIAIMMSCFILGAKKNNQNLKLPDIEEQMKKADKISDYEAKKDVAWHKTEYNKVLKYLKKNQK</sequence>
<accession>D1ALU4</accession>
<dbReference type="Proteomes" id="UP000000845">
    <property type="component" value="Chromosome"/>
</dbReference>
<feature type="chain" id="PRO_5003019810" evidence="1">
    <location>
        <begin position="20"/>
        <end position="69"/>
    </location>
</feature>
<name>D1ALU4_SEBTE</name>
<evidence type="ECO:0000313" key="2">
    <source>
        <dbReference type="EMBL" id="ACZ07212.1"/>
    </source>
</evidence>
<proteinExistence type="predicted"/>
<dbReference type="KEGG" id="str:Sterm_0328"/>
<reference evidence="3" key="1">
    <citation type="submission" date="2009-09" db="EMBL/GenBank/DDBJ databases">
        <title>The complete chromosome of Sebaldella termitidis ATCC 33386.</title>
        <authorList>
            <consortium name="US DOE Joint Genome Institute (JGI-PGF)"/>
            <person name="Lucas S."/>
            <person name="Copeland A."/>
            <person name="Lapidus A."/>
            <person name="Glavina del Rio T."/>
            <person name="Dalin E."/>
            <person name="Tice H."/>
            <person name="Bruce D."/>
            <person name="Goodwin L."/>
            <person name="Pitluck S."/>
            <person name="Kyrpides N."/>
            <person name="Mavromatis K."/>
            <person name="Ivanova N."/>
            <person name="Mikhailova N."/>
            <person name="Sims D."/>
            <person name="Meincke L."/>
            <person name="Brettin T."/>
            <person name="Detter J.C."/>
            <person name="Han C."/>
            <person name="Larimer F."/>
            <person name="Land M."/>
            <person name="Hauser L."/>
            <person name="Markowitz V."/>
            <person name="Cheng J.F."/>
            <person name="Hugenholtz P."/>
            <person name="Woyke T."/>
            <person name="Wu D."/>
            <person name="Eisen J.A."/>
        </authorList>
    </citation>
    <scope>NUCLEOTIDE SEQUENCE [LARGE SCALE GENOMIC DNA]</scope>
    <source>
        <strain evidence="3">ATCC 33386 / NCTC 11300</strain>
    </source>
</reference>
<organism evidence="2 3">
    <name type="scientific">Sebaldella termitidis (strain ATCC 33386 / NCTC 11300)</name>
    <dbReference type="NCBI Taxonomy" id="526218"/>
    <lineage>
        <taxon>Bacteria</taxon>
        <taxon>Fusobacteriati</taxon>
        <taxon>Fusobacteriota</taxon>
        <taxon>Fusobacteriia</taxon>
        <taxon>Fusobacteriales</taxon>
        <taxon>Leptotrichiaceae</taxon>
        <taxon>Sebaldella</taxon>
    </lineage>
</organism>
<dbReference type="EMBL" id="CP001739">
    <property type="protein sequence ID" value="ACZ07212.1"/>
    <property type="molecule type" value="Genomic_DNA"/>
</dbReference>
<dbReference type="STRING" id="526218.Sterm_0328"/>